<evidence type="ECO:0000313" key="3">
    <source>
        <dbReference type="Proteomes" id="UP000000768"/>
    </source>
</evidence>
<reference evidence="3" key="2">
    <citation type="journal article" date="2018" name="Plant J.">
        <title>The Sorghum bicolor reference genome: improved assembly, gene annotations, a transcriptome atlas, and signatures of genome organization.</title>
        <authorList>
            <person name="McCormick R.F."/>
            <person name="Truong S.K."/>
            <person name="Sreedasyam A."/>
            <person name="Jenkins J."/>
            <person name="Shu S."/>
            <person name="Sims D."/>
            <person name="Kennedy M."/>
            <person name="Amirebrahimi M."/>
            <person name="Weers B.D."/>
            <person name="McKinley B."/>
            <person name="Mattison A."/>
            <person name="Morishige D.T."/>
            <person name="Grimwood J."/>
            <person name="Schmutz J."/>
            <person name="Mullet J.E."/>
        </authorList>
    </citation>
    <scope>NUCLEOTIDE SEQUENCE [LARGE SCALE GENOMIC DNA]</scope>
    <source>
        <strain evidence="3">cv. BTx623</strain>
    </source>
</reference>
<sequence length="75" mass="8532">MTLRTEVFVFSLPMVWKLWWKMSGVLAFVSDCINLVCWLSAGLSVLVMAFGLVAYPFVEVVVSWTIFFVFSSETV</sequence>
<dbReference type="Gramene" id="OQU78007">
    <property type="protein sequence ID" value="OQU78007"/>
    <property type="gene ID" value="SORBI_3009G136950"/>
</dbReference>
<dbReference type="Proteomes" id="UP000000768">
    <property type="component" value="Chromosome 9"/>
</dbReference>
<reference evidence="2 3" key="1">
    <citation type="journal article" date="2009" name="Nature">
        <title>The Sorghum bicolor genome and the diversification of grasses.</title>
        <authorList>
            <person name="Paterson A.H."/>
            <person name="Bowers J.E."/>
            <person name="Bruggmann R."/>
            <person name="Dubchak I."/>
            <person name="Grimwood J."/>
            <person name="Gundlach H."/>
            <person name="Haberer G."/>
            <person name="Hellsten U."/>
            <person name="Mitros T."/>
            <person name="Poliakov A."/>
            <person name="Schmutz J."/>
            <person name="Spannagl M."/>
            <person name="Tang H."/>
            <person name="Wang X."/>
            <person name="Wicker T."/>
            <person name="Bharti A.K."/>
            <person name="Chapman J."/>
            <person name="Feltus F.A."/>
            <person name="Gowik U."/>
            <person name="Grigoriev I.V."/>
            <person name="Lyons E."/>
            <person name="Maher C.A."/>
            <person name="Martis M."/>
            <person name="Narechania A."/>
            <person name="Otillar R.P."/>
            <person name="Penning B.W."/>
            <person name="Salamov A.A."/>
            <person name="Wang Y."/>
            <person name="Zhang L."/>
            <person name="Carpita N.C."/>
            <person name="Freeling M."/>
            <person name="Gingle A.R."/>
            <person name="Hash C.T."/>
            <person name="Keller B."/>
            <person name="Klein P."/>
            <person name="Kresovich S."/>
            <person name="McCann M.C."/>
            <person name="Ming R."/>
            <person name="Peterson D.G."/>
            <person name="Mehboob-ur-Rahman"/>
            <person name="Ware D."/>
            <person name="Westhoff P."/>
            <person name="Mayer K.F."/>
            <person name="Messing J."/>
            <person name="Rokhsar D.S."/>
        </authorList>
    </citation>
    <scope>NUCLEOTIDE SEQUENCE [LARGE SCALE GENOMIC DNA]</scope>
    <source>
        <strain evidence="3">cv. BTx623</strain>
    </source>
</reference>
<evidence type="ECO:0000313" key="2">
    <source>
        <dbReference type="EMBL" id="OQU78007.1"/>
    </source>
</evidence>
<feature type="transmembrane region" description="Helical" evidence="1">
    <location>
        <begin position="46"/>
        <end position="70"/>
    </location>
</feature>
<protein>
    <submittedName>
        <fullName evidence="2">Uncharacterized protein</fullName>
    </submittedName>
</protein>
<keyword evidence="3" id="KW-1185">Reference proteome</keyword>
<proteinExistence type="predicted"/>
<dbReference type="AlphaFoldDB" id="A0A1Z5R2L9"/>
<dbReference type="EMBL" id="CM000768">
    <property type="protein sequence ID" value="OQU78007.1"/>
    <property type="molecule type" value="Genomic_DNA"/>
</dbReference>
<evidence type="ECO:0000256" key="1">
    <source>
        <dbReference type="SAM" id="Phobius"/>
    </source>
</evidence>
<name>A0A1Z5R2L9_SORBI</name>
<dbReference type="InParanoid" id="A0A1Z5R2L9"/>
<gene>
    <name evidence="2" type="ORF">SORBI_3009G136950</name>
</gene>
<keyword evidence="1" id="KW-0812">Transmembrane</keyword>
<keyword evidence="1" id="KW-1133">Transmembrane helix</keyword>
<feature type="transmembrane region" description="Helical" evidence="1">
    <location>
        <begin position="18"/>
        <end position="39"/>
    </location>
</feature>
<accession>A0A1Z5R2L9</accession>
<keyword evidence="1" id="KW-0472">Membrane</keyword>
<organism evidence="2 3">
    <name type="scientific">Sorghum bicolor</name>
    <name type="common">Sorghum</name>
    <name type="synonym">Sorghum vulgare</name>
    <dbReference type="NCBI Taxonomy" id="4558"/>
    <lineage>
        <taxon>Eukaryota</taxon>
        <taxon>Viridiplantae</taxon>
        <taxon>Streptophyta</taxon>
        <taxon>Embryophyta</taxon>
        <taxon>Tracheophyta</taxon>
        <taxon>Spermatophyta</taxon>
        <taxon>Magnoliopsida</taxon>
        <taxon>Liliopsida</taxon>
        <taxon>Poales</taxon>
        <taxon>Poaceae</taxon>
        <taxon>PACMAD clade</taxon>
        <taxon>Panicoideae</taxon>
        <taxon>Andropogonodae</taxon>
        <taxon>Andropogoneae</taxon>
        <taxon>Sorghinae</taxon>
        <taxon>Sorghum</taxon>
    </lineage>
</organism>